<evidence type="ECO:0000259" key="5">
    <source>
        <dbReference type="Pfam" id="PF26558"/>
    </source>
</evidence>
<evidence type="ECO:0000313" key="6">
    <source>
        <dbReference type="EMBL" id="KAG9442049.1"/>
    </source>
</evidence>
<keyword evidence="2" id="KW-0057">Aromatic amino acid biosynthesis</keyword>
<evidence type="ECO:0000259" key="4">
    <source>
        <dbReference type="Pfam" id="PF01959"/>
    </source>
</evidence>
<sequence>MIAVLSSSPPASPIPSRSSTFEKGNCRRSVTVAGINSAQFHSGSRKIEVASSLLTCFSKGKSFIGSCAQMSSLATTESEQKEKQVWLWTKSKEVMTASVERGWNTFIFSDEDRGLVKDWFSIAFIRPLFIGDGELLDSDSKKVASFCEVSSPQQLQQFDPSLQHAENVVLSLLDWQVIPAENLVAAFQGTDKTVFAVAKSPFEAQVFLEALEQGLGGVVLKVDDIAAVVELKGYLDRRNAVTNLLSLTKVTITKVQVAGLGDRVCVDLCSLMRPGEGLLVGSFARGLFLVHSECLESNYIASRPFRVNAGPVHAYVAVPGGKTCYLSELHAGKEVIVVSRNGHQRTAIVGRVKIESRPLILVEAKENVDNETAYSIPLQNAETVGLVCPSRVAGDKPEKNVIPVTSLKVGDEVLGDKHQLPEFNVSH</sequence>
<keyword evidence="1" id="KW-0028">Amino-acid biosynthesis</keyword>
<dbReference type="InterPro" id="IPR056179">
    <property type="entry name" value="DHQS_C"/>
</dbReference>
<protein>
    <recommendedName>
        <fullName evidence="8">3-dehydroquinate synthase</fullName>
    </recommendedName>
</protein>
<dbReference type="Pfam" id="PF01959">
    <property type="entry name" value="DHQS"/>
    <property type="match status" value="1"/>
</dbReference>
<dbReference type="PANTHER" id="PTHR33563">
    <property type="match status" value="1"/>
</dbReference>
<feature type="region of interest" description="Disordered" evidence="3">
    <location>
        <begin position="1"/>
        <end position="22"/>
    </location>
</feature>
<dbReference type="AlphaFoldDB" id="A0AAV7E0U1"/>
<dbReference type="Proteomes" id="UP000825729">
    <property type="component" value="Unassembled WGS sequence"/>
</dbReference>
<dbReference type="InterPro" id="IPR030960">
    <property type="entry name" value="DHQS/DOIS_N"/>
</dbReference>
<feature type="domain" description="3-dehydroquinate synthase C-terminal" evidence="5">
    <location>
        <begin position="250"/>
        <end position="415"/>
    </location>
</feature>
<dbReference type="InterPro" id="IPR002812">
    <property type="entry name" value="DHQS"/>
</dbReference>
<gene>
    <name evidence="6" type="ORF">H6P81_017903</name>
</gene>
<keyword evidence="7" id="KW-1185">Reference proteome</keyword>
<organism evidence="6 7">
    <name type="scientific">Aristolochia fimbriata</name>
    <name type="common">White veined hardy Dutchman's pipe vine</name>
    <dbReference type="NCBI Taxonomy" id="158543"/>
    <lineage>
        <taxon>Eukaryota</taxon>
        <taxon>Viridiplantae</taxon>
        <taxon>Streptophyta</taxon>
        <taxon>Embryophyta</taxon>
        <taxon>Tracheophyta</taxon>
        <taxon>Spermatophyta</taxon>
        <taxon>Magnoliopsida</taxon>
        <taxon>Magnoliidae</taxon>
        <taxon>Piperales</taxon>
        <taxon>Aristolochiaceae</taxon>
        <taxon>Aristolochia</taxon>
    </lineage>
</organism>
<feature type="domain" description="3-dehydroquinate synthase N-terminal" evidence="4">
    <location>
        <begin position="82"/>
        <end position="234"/>
    </location>
</feature>
<dbReference type="PANTHER" id="PTHR33563:SF1">
    <property type="entry name" value="3-DEHYDROQUINATE SYNTHASE"/>
    <property type="match status" value="1"/>
</dbReference>
<dbReference type="Pfam" id="PF26558">
    <property type="entry name" value="DHQS_2nd"/>
    <property type="match status" value="1"/>
</dbReference>
<accession>A0AAV7E0U1</accession>
<dbReference type="EMBL" id="JAINDJ010000007">
    <property type="protein sequence ID" value="KAG9442049.1"/>
    <property type="molecule type" value="Genomic_DNA"/>
</dbReference>
<dbReference type="GO" id="GO:0008652">
    <property type="term" value="P:amino acid biosynthetic process"/>
    <property type="evidence" value="ECO:0007669"/>
    <property type="project" value="UniProtKB-KW"/>
</dbReference>
<dbReference type="GO" id="GO:0003856">
    <property type="term" value="F:3-dehydroquinate synthase activity"/>
    <property type="evidence" value="ECO:0007669"/>
    <property type="project" value="InterPro"/>
</dbReference>
<dbReference type="GO" id="GO:0016491">
    <property type="term" value="F:oxidoreductase activity"/>
    <property type="evidence" value="ECO:0007669"/>
    <property type="project" value="InterPro"/>
</dbReference>
<feature type="compositionally biased region" description="Low complexity" evidence="3">
    <location>
        <begin position="1"/>
        <end position="19"/>
    </location>
</feature>
<evidence type="ECO:0000313" key="7">
    <source>
        <dbReference type="Proteomes" id="UP000825729"/>
    </source>
</evidence>
<evidence type="ECO:0008006" key="8">
    <source>
        <dbReference type="Google" id="ProtNLM"/>
    </source>
</evidence>
<evidence type="ECO:0000256" key="1">
    <source>
        <dbReference type="ARBA" id="ARBA00022605"/>
    </source>
</evidence>
<comment type="caution">
    <text evidence="6">The sequence shown here is derived from an EMBL/GenBank/DDBJ whole genome shotgun (WGS) entry which is preliminary data.</text>
</comment>
<reference evidence="6 7" key="1">
    <citation type="submission" date="2021-07" db="EMBL/GenBank/DDBJ databases">
        <title>The Aristolochia fimbriata genome: insights into angiosperm evolution, floral development and chemical biosynthesis.</title>
        <authorList>
            <person name="Jiao Y."/>
        </authorList>
    </citation>
    <scope>NUCLEOTIDE SEQUENCE [LARGE SCALE GENOMIC DNA]</scope>
    <source>
        <strain evidence="6">IBCAS-2021</strain>
        <tissue evidence="6">Leaf</tissue>
    </source>
</reference>
<dbReference type="GO" id="GO:0009073">
    <property type="term" value="P:aromatic amino acid family biosynthetic process"/>
    <property type="evidence" value="ECO:0007669"/>
    <property type="project" value="UniProtKB-KW"/>
</dbReference>
<evidence type="ECO:0000256" key="2">
    <source>
        <dbReference type="ARBA" id="ARBA00023141"/>
    </source>
</evidence>
<evidence type="ECO:0000256" key="3">
    <source>
        <dbReference type="SAM" id="MobiDB-lite"/>
    </source>
</evidence>
<name>A0AAV7E0U1_ARIFI</name>
<proteinExistence type="predicted"/>